<feature type="region of interest" description="Disordered" evidence="1">
    <location>
        <begin position="17"/>
        <end position="38"/>
    </location>
</feature>
<protein>
    <submittedName>
        <fullName evidence="2">Uncharacterized protein</fullName>
    </submittedName>
</protein>
<sequence>MNSFDAWLAYLFDKPRDDDGSPDEQPSAWLQRHARQDTPAATAERIRRLFGDAGALLRPYSDDQAARGLQEIIDDGSLWALRDPRVPVVSRTRGLRSIVTLYAQVFAPRITVEHPKHTPKLEHVCFMFFDVAPLDLGEDTVLDVLEETLALPSVPCQRAALHGLGHAHHHSPEHVPPIVDRWLRRHRDAPQELRDYALAARVGAIM</sequence>
<organism evidence="2 3">
    <name type="scientific">Catellatospora aurea</name>
    <dbReference type="NCBI Taxonomy" id="1337874"/>
    <lineage>
        <taxon>Bacteria</taxon>
        <taxon>Bacillati</taxon>
        <taxon>Actinomycetota</taxon>
        <taxon>Actinomycetes</taxon>
        <taxon>Micromonosporales</taxon>
        <taxon>Micromonosporaceae</taxon>
        <taxon>Catellatospora</taxon>
    </lineage>
</organism>
<dbReference type="EMBL" id="JBHTAC010000002">
    <property type="protein sequence ID" value="MFC7241284.1"/>
    <property type="molecule type" value="Genomic_DNA"/>
</dbReference>
<accession>A0ABW2GQW7</accession>
<evidence type="ECO:0000313" key="3">
    <source>
        <dbReference type="Proteomes" id="UP001596392"/>
    </source>
</evidence>
<reference evidence="3" key="1">
    <citation type="journal article" date="2019" name="Int. J. Syst. Evol. Microbiol.">
        <title>The Global Catalogue of Microorganisms (GCM) 10K type strain sequencing project: providing services to taxonomists for standard genome sequencing and annotation.</title>
        <authorList>
            <consortium name="The Broad Institute Genomics Platform"/>
            <consortium name="The Broad Institute Genome Sequencing Center for Infectious Disease"/>
            <person name="Wu L."/>
            <person name="Ma J."/>
        </authorList>
    </citation>
    <scope>NUCLEOTIDE SEQUENCE [LARGE SCALE GENOMIC DNA]</scope>
    <source>
        <strain evidence="3">CGMCC 1.9106</strain>
    </source>
</reference>
<evidence type="ECO:0000256" key="1">
    <source>
        <dbReference type="SAM" id="MobiDB-lite"/>
    </source>
</evidence>
<dbReference type="RefSeq" id="WP_376804760.1">
    <property type="nucleotide sequence ID" value="NZ_JBHTAC010000002.1"/>
</dbReference>
<keyword evidence="3" id="KW-1185">Reference proteome</keyword>
<dbReference type="Proteomes" id="UP001596392">
    <property type="component" value="Unassembled WGS sequence"/>
</dbReference>
<gene>
    <name evidence="2" type="ORF">ACFQO7_02205</name>
</gene>
<name>A0ABW2GQW7_9ACTN</name>
<proteinExistence type="predicted"/>
<comment type="caution">
    <text evidence="2">The sequence shown here is derived from an EMBL/GenBank/DDBJ whole genome shotgun (WGS) entry which is preliminary data.</text>
</comment>
<evidence type="ECO:0000313" key="2">
    <source>
        <dbReference type="EMBL" id="MFC7241284.1"/>
    </source>
</evidence>